<dbReference type="AlphaFoldDB" id="A0AAW0THL8"/>
<organism evidence="2 3">
    <name type="scientific">Scylla paramamosain</name>
    <name type="common">Mud crab</name>
    <dbReference type="NCBI Taxonomy" id="85552"/>
    <lineage>
        <taxon>Eukaryota</taxon>
        <taxon>Metazoa</taxon>
        <taxon>Ecdysozoa</taxon>
        <taxon>Arthropoda</taxon>
        <taxon>Crustacea</taxon>
        <taxon>Multicrustacea</taxon>
        <taxon>Malacostraca</taxon>
        <taxon>Eumalacostraca</taxon>
        <taxon>Eucarida</taxon>
        <taxon>Decapoda</taxon>
        <taxon>Pleocyemata</taxon>
        <taxon>Brachyura</taxon>
        <taxon>Eubrachyura</taxon>
        <taxon>Portunoidea</taxon>
        <taxon>Portunidae</taxon>
        <taxon>Portuninae</taxon>
        <taxon>Scylla</taxon>
    </lineage>
</organism>
<dbReference type="EMBL" id="JARAKH010000031">
    <property type="protein sequence ID" value="KAK8386106.1"/>
    <property type="molecule type" value="Genomic_DNA"/>
</dbReference>
<comment type="caution">
    <text evidence="2">The sequence shown here is derived from an EMBL/GenBank/DDBJ whole genome shotgun (WGS) entry which is preliminary data.</text>
</comment>
<dbReference type="InterPro" id="IPR006578">
    <property type="entry name" value="MADF-dom"/>
</dbReference>
<dbReference type="SMART" id="SM00595">
    <property type="entry name" value="MADF"/>
    <property type="match status" value="1"/>
</dbReference>
<accession>A0AAW0THL8</accession>
<dbReference type="GO" id="GO:0005634">
    <property type="term" value="C:nucleus"/>
    <property type="evidence" value="ECO:0007669"/>
    <property type="project" value="TreeGrafter"/>
</dbReference>
<evidence type="ECO:0000313" key="3">
    <source>
        <dbReference type="Proteomes" id="UP001487740"/>
    </source>
</evidence>
<dbReference type="GO" id="GO:0006357">
    <property type="term" value="P:regulation of transcription by RNA polymerase II"/>
    <property type="evidence" value="ECO:0007669"/>
    <property type="project" value="TreeGrafter"/>
</dbReference>
<proteinExistence type="predicted"/>
<evidence type="ECO:0000259" key="1">
    <source>
        <dbReference type="PROSITE" id="PS51029"/>
    </source>
</evidence>
<dbReference type="PROSITE" id="PS51029">
    <property type="entry name" value="MADF"/>
    <property type="match status" value="1"/>
</dbReference>
<evidence type="ECO:0000313" key="2">
    <source>
        <dbReference type="EMBL" id="KAK8386106.1"/>
    </source>
</evidence>
<dbReference type="InterPro" id="IPR039353">
    <property type="entry name" value="TF_Adf1"/>
</dbReference>
<dbReference type="Proteomes" id="UP001487740">
    <property type="component" value="Unassembled WGS sequence"/>
</dbReference>
<keyword evidence="3" id="KW-1185">Reference proteome</keyword>
<name>A0AAW0THL8_SCYPA</name>
<dbReference type="PANTHER" id="PTHR12243:SF69">
    <property type="entry name" value="SI:CH73-59F11.3"/>
    <property type="match status" value="1"/>
</dbReference>
<dbReference type="Pfam" id="PF10545">
    <property type="entry name" value="MADF_DNA_bdg"/>
    <property type="match status" value="1"/>
</dbReference>
<feature type="domain" description="MADF" evidence="1">
    <location>
        <begin position="6"/>
        <end position="106"/>
    </location>
</feature>
<dbReference type="PANTHER" id="PTHR12243">
    <property type="entry name" value="MADF DOMAIN TRANSCRIPTION FACTOR"/>
    <property type="match status" value="1"/>
</dbReference>
<protein>
    <recommendedName>
        <fullName evidence="1">MADF domain-containing protein</fullName>
    </recommendedName>
</protein>
<sequence>MFDTEKFICEIKLRPAIWDVRSKSYSNKTEKTKAWEEICSSFIDNFEALEKDEKNKEAIALQKKWKNIRDCYRRECAKKKTEKSGSGATAEGSHHQPTVRMACKAQSPTGHNTTLVLTDVPPTSKVTFPPVLIENRAAATATRCPYVGFGVRLLGCSPVSLGVLLYPEVQLIVLATFPFQTTQDSGLSPVPPSLYHSVFVDVRFLS</sequence>
<reference evidence="2 3" key="1">
    <citation type="submission" date="2023-03" db="EMBL/GenBank/DDBJ databases">
        <title>High-quality genome of Scylla paramamosain provides insights in environmental adaptation.</title>
        <authorList>
            <person name="Zhang L."/>
        </authorList>
    </citation>
    <scope>NUCLEOTIDE SEQUENCE [LARGE SCALE GENOMIC DNA]</scope>
    <source>
        <strain evidence="2">LZ_2023a</strain>
        <tissue evidence="2">Muscle</tissue>
    </source>
</reference>
<gene>
    <name evidence="2" type="ORF">O3P69_010672</name>
</gene>
<dbReference type="GO" id="GO:0005667">
    <property type="term" value="C:transcription regulator complex"/>
    <property type="evidence" value="ECO:0007669"/>
    <property type="project" value="TreeGrafter"/>
</dbReference>